<evidence type="ECO:0000256" key="7">
    <source>
        <dbReference type="ARBA" id="ARBA00023136"/>
    </source>
</evidence>
<feature type="transmembrane region" description="Helical" evidence="8">
    <location>
        <begin position="56"/>
        <end position="77"/>
    </location>
</feature>
<keyword evidence="10" id="KW-1185">Reference proteome</keyword>
<dbReference type="Proteomes" id="UP000282674">
    <property type="component" value="Unassembled WGS sequence"/>
</dbReference>
<keyword evidence="3" id="KW-0813">Transport</keyword>
<feature type="transmembrane region" description="Helical" evidence="8">
    <location>
        <begin position="83"/>
        <end position="103"/>
    </location>
</feature>
<gene>
    <name evidence="9" type="ORF">EBO15_11750</name>
</gene>
<evidence type="ECO:0000256" key="6">
    <source>
        <dbReference type="ARBA" id="ARBA00022989"/>
    </source>
</evidence>
<evidence type="ECO:0000256" key="8">
    <source>
        <dbReference type="SAM" id="Phobius"/>
    </source>
</evidence>
<evidence type="ECO:0000256" key="5">
    <source>
        <dbReference type="ARBA" id="ARBA00022692"/>
    </source>
</evidence>
<evidence type="ECO:0000256" key="3">
    <source>
        <dbReference type="ARBA" id="ARBA00022448"/>
    </source>
</evidence>
<feature type="transmembrane region" description="Helical" evidence="8">
    <location>
        <begin position="170"/>
        <end position="189"/>
    </location>
</feature>
<comment type="subcellular location">
    <subcellularLocation>
        <location evidence="1">Cell membrane</location>
        <topology evidence="1">Multi-pass membrane protein</topology>
    </subcellularLocation>
</comment>
<dbReference type="PANTHER" id="PTHR34979:SF1">
    <property type="entry name" value="INNER MEMBRANE PROTEIN YGAZ"/>
    <property type="match status" value="1"/>
</dbReference>
<protein>
    <submittedName>
        <fullName evidence="9">Branched-chain amino acid ABC transporter permease</fullName>
    </submittedName>
</protein>
<keyword evidence="7 8" id="KW-0472">Membrane</keyword>
<keyword evidence="5 8" id="KW-0812">Transmembrane</keyword>
<reference evidence="9 10" key="1">
    <citation type="submission" date="2018-10" db="EMBL/GenBank/DDBJ databases">
        <title>Isolation from soil.</title>
        <authorList>
            <person name="Hu J."/>
        </authorList>
    </citation>
    <scope>NUCLEOTIDE SEQUENCE [LARGE SCALE GENOMIC DNA]</scope>
    <source>
        <strain evidence="9 10">NEAU-Ht49</strain>
    </source>
</reference>
<name>A0A3M2M5H1_9ACTN</name>
<evidence type="ECO:0000313" key="9">
    <source>
        <dbReference type="EMBL" id="RMI44937.1"/>
    </source>
</evidence>
<evidence type="ECO:0000256" key="4">
    <source>
        <dbReference type="ARBA" id="ARBA00022475"/>
    </source>
</evidence>
<dbReference type="AlphaFoldDB" id="A0A3M2M5H1"/>
<keyword evidence="6 8" id="KW-1133">Transmembrane helix</keyword>
<organism evidence="9 10">
    <name type="scientific">Actinomadura harenae</name>
    <dbReference type="NCBI Taxonomy" id="2483351"/>
    <lineage>
        <taxon>Bacteria</taxon>
        <taxon>Bacillati</taxon>
        <taxon>Actinomycetota</taxon>
        <taxon>Actinomycetes</taxon>
        <taxon>Streptosporangiales</taxon>
        <taxon>Thermomonosporaceae</taxon>
        <taxon>Actinomadura</taxon>
    </lineage>
</organism>
<accession>A0A3M2M5H1</accession>
<sequence>MGGLFDCPRGCAETGAVIKLDGSDLRLAIGASVGAAVYSAVFGALAVQDGWSVAQAVAASVVIHAGGAQLVGLAALGAGAAPLTAVAAGTLVNMRLGVFGFALGDVFASWRGRFGAAHLVSDESAGTALTRATPAERRRTFMVVGLILFTGWTTGTLIGAVFGATLPDQVRGVLDSAAAAVFAALVIPLIHGRRELALALVAFVVALGAVAHVPPGVPVLLSALMVVPAALIRKGGVAR</sequence>
<comment type="similarity">
    <text evidence="2">Belongs to the AzlC family.</text>
</comment>
<dbReference type="GO" id="GO:1903785">
    <property type="term" value="P:L-valine transmembrane transport"/>
    <property type="evidence" value="ECO:0007669"/>
    <property type="project" value="TreeGrafter"/>
</dbReference>
<evidence type="ECO:0000313" key="10">
    <source>
        <dbReference type="Proteomes" id="UP000282674"/>
    </source>
</evidence>
<feature type="transmembrane region" description="Helical" evidence="8">
    <location>
        <begin position="141"/>
        <end position="164"/>
    </location>
</feature>
<proteinExistence type="inferred from homology"/>
<evidence type="ECO:0000256" key="1">
    <source>
        <dbReference type="ARBA" id="ARBA00004651"/>
    </source>
</evidence>
<dbReference type="PANTHER" id="PTHR34979">
    <property type="entry name" value="INNER MEMBRANE PROTEIN YGAZ"/>
    <property type="match status" value="1"/>
</dbReference>
<dbReference type="Pfam" id="PF03591">
    <property type="entry name" value="AzlC"/>
    <property type="match status" value="1"/>
</dbReference>
<dbReference type="GO" id="GO:0005886">
    <property type="term" value="C:plasma membrane"/>
    <property type="evidence" value="ECO:0007669"/>
    <property type="project" value="UniProtKB-SubCell"/>
</dbReference>
<feature type="transmembrane region" description="Helical" evidence="8">
    <location>
        <begin position="27"/>
        <end position="47"/>
    </location>
</feature>
<comment type="caution">
    <text evidence="9">The sequence shown here is derived from an EMBL/GenBank/DDBJ whole genome shotgun (WGS) entry which is preliminary data.</text>
</comment>
<dbReference type="InterPro" id="IPR011606">
    <property type="entry name" value="Brnchd-chn_aa_trnsp_permease"/>
</dbReference>
<feature type="transmembrane region" description="Helical" evidence="8">
    <location>
        <begin position="196"/>
        <end position="213"/>
    </location>
</feature>
<keyword evidence="4" id="KW-1003">Cell membrane</keyword>
<evidence type="ECO:0000256" key="2">
    <source>
        <dbReference type="ARBA" id="ARBA00010735"/>
    </source>
</evidence>
<dbReference type="EMBL" id="RFFG01000016">
    <property type="protein sequence ID" value="RMI44937.1"/>
    <property type="molecule type" value="Genomic_DNA"/>
</dbReference>